<proteinExistence type="inferred from homology"/>
<evidence type="ECO:0000256" key="3">
    <source>
        <dbReference type="ARBA" id="ARBA00022729"/>
    </source>
</evidence>
<gene>
    <name evidence="11" type="primary">KAFR0C01510</name>
    <name evidence="11" type="ORF">KAFR_0C01510</name>
</gene>
<feature type="signal peptide" evidence="9">
    <location>
        <begin position="1"/>
        <end position="19"/>
    </location>
</feature>
<dbReference type="GeneID" id="13885585"/>
<feature type="domain" description="PLA2c" evidence="10">
    <location>
        <begin position="32"/>
        <end position="580"/>
    </location>
</feature>
<keyword evidence="5 8" id="KW-0442">Lipid degradation</keyword>
<reference evidence="11 12" key="1">
    <citation type="journal article" date="2011" name="Proc. Natl. Acad. Sci. U.S.A.">
        <title>Evolutionary erosion of yeast sex chromosomes by mating-type switching accidents.</title>
        <authorList>
            <person name="Gordon J.L."/>
            <person name="Armisen D."/>
            <person name="Proux-Wera E."/>
            <person name="Oheigeartaigh S.S."/>
            <person name="Byrne K.P."/>
            <person name="Wolfe K.H."/>
        </authorList>
    </citation>
    <scope>NUCLEOTIDE SEQUENCE [LARGE SCALE GENOMIC DNA]</scope>
    <source>
        <strain evidence="12">ATCC 22294 / BCRC 22015 / CBS 2517 / CECT 1963 / NBRC 1671 / NRRL Y-8276</strain>
    </source>
</reference>
<protein>
    <recommendedName>
        <fullName evidence="2 9">Lysophospholipase</fullName>
        <ecNumber evidence="2 9">3.1.1.5</ecNumber>
    </recommendedName>
</protein>
<dbReference type="SUPFAM" id="SSF52151">
    <property type="entry name" value="FabD/lysophospholipase-like"/>
    <property type="match status" value="1"/>
</dbReference>
<dbReference type="GO" id="GO:0005886">
    <property type="term" value="C:plasma membrane"/>
    <property type="evidence" value="ECO:0007669"/>
    <property type="project" value="TreeGrafter"/>
</dbReference>
<evidence type="ECO:0000256" key="5">
    <source>
        <dbReference type="ARBA" id="ARBA00022963"/>
    </source>
</evidence>
<keyword evidence="4 8" id="KW-0378">Hydrolase</keyword>
<evidence type="ECO:0000256" key="6">
    <source>
        <dbReference type="ARBA" id="ARBA00023098"/>
    </source>
</evidence>
<evidence type="ECO:0000256" key="7">
    <source>
        <dbReference type="ARBA" id="ARBA00023180"/>
    </source>
</evidence>
<feature type="chain" id="PRO_5005133650" description="Lysophospholipase" evidence="9">
    <location>
        <begin position="20"/>
        <end position="581"/>
    </location>
</feature>
<keyword evidence="7" id="KW-0325">Glycoprotein</keyword>
<dbReference type="HOGENOM" id="CLU_014602_0_1_1"/>
<dbReference type="Proteomes" id="UP000005220">
    <property type="component" value="Chromosome 3"/>
</dbReference>
<evidence type="ECO:0000256" key="8">
    <source>
        <dbReference type="PROSITE-ProRule" id="PRU00555"/>
    </source>
</evidence>
<organism evidence="11 12">
    <name type="scientific">Kazachstania africana (strain ATCC 22294 / BCRC 22015 / CBS 2517 / CECT 1963 / NBRC 1671 / NRRL Y-8276)</name>
    <name type="common">Yeast</name>
    <name type="synonym">Kluyveromyces africanus</name>
    <dbReference type="NCBI Taxonomy" id="1071382"/>
    <lineage>
        <taxon>Eukaryota</taxon>
        <taxon>Fungi</taxon>
        <taxon>Dikarya</taxon>
        <taxon>Ascomycota</taxon>
        <taxon>Saccharomycotina</taxon>
        <taxon>Saccharomycetes</taxon>
        <taxon>Saccharomycetales</taxon>
        <taxon>Saccharomycetaceae</taxon>
        <taxon>Kazachstania</taxon>
    </lineage>
</organism>
<keyword evidence="6 8" id="KW-0443">Lipid metabolism</keyword>
<dbReference type="STRING" id="1071382.H2ARZ4"/>
<dbReference type="PROSITE" id="PS51210">
    <property type="entry name" value="PLA2C"/>
    <property type="match status" value="1"/>
</dbReference>
<dbReference type="GO" id="GO:0005829">
    <property type="term" value="C:cytosol"/>
    <property type="evidence" value="ECO:0007669"/>
    <property type="project" value="TreeGrafter"/>
</dbReference>
<dbReference type="PANTHER" id="PTHR10728">
    <property type="entry name" value="CYTOSOLIC PHOSPHOLIPASE A2"/>
    <property type="match status" value="1"/>
</dbReference>
<dbReference type="PANTHER" id="PTHR10728:SF33">
    <property type="entry name" value="LYSOPHOSPHOLIPASE 1-RELATED"/>
    <property type="match status" value="1"/>
</dbReference>
<dbReference type="GO" id="GO:0005576">
    <property type="term" value="C:extracellular region"/>
    <property type="evidence" value="ECO:0007669"/>
    <property type="project" value="TreeGrafter"/>
</dbReference>
<name>H2ARZ4_KAZAF</name>
<dbReference type="GO" id="GO:0004622">
    <property type="term" value="F:phosphatidylcholine lysophospholipase activity"/>
    <property type="evidence" value="ECO:0007669"/>
    <property type="project" value="UniProtKB-EC"/>
</dbReference>
<evidence type="ECO:0000256" key="2">
    <source>
        <dbReference type="ARBA" id="ARBA00013274"/>
    </source>
</evidence>
<sequence length="581" mass="63908">MHWVEYLYLSSITFSGALALSPSGDYAPAEVVCESGVNLLREASGLSSDEKAWLEKRDKLTEEAMKSFLTRATANFSDTSILEELFSNSSNVPKIGFAASGGGYRAMLNGAGMLSAFDNRTRGANEHGYGGLLQAATYLSGLSGGNWLVGTLAWNNWTSVQDIVDDFSDSDTSTIWDLEHSLLDAGGWNWAYSIERWAAVIDEVRDKKLAGFNVSLVDVWGRALSYYFFPDMNDGGDALTWSSIRDFDVFKNAEMPFPISVADELFTDSSSVNLNSTVFEFNPFEMGSWDETLNAFTDVKYLGTEVSNGEPVDDTKCVEGFDNTGFILGSSSDVFNLVTEAGFSFMITIMEYLFLGTVTEANGDEAKYGPNPFKDSSFYDESLYSDIVGSDTLYLVDGSEDGQNIPLLPLITEDRALDVVFAFDNSADTSDGWPDGASLVSTYERQFGLQGKNMAFPYVPDTDTFVNLGLNKRPTFFGCDASNLTDLNYIPPLIVYIPNSEYSYESNTLVEKLTYSTKERIGMIRNGFETATRGNFTEDSTLIGCMGCAIMRRKQESTNATLPTECESCFNSYCWNGTIAA</sequence>
<dbReference type="GO" id="GO:0005783">
    <property type="term" value="C:endoplasmic reticulum"/>
    <property type="evidence" value="ECO:0007669"/>
    <property type="project" value="TreeGrafter"/>
</dbReference>
<dbReference type="Gene3D" id="3.40.1090.10">
    <property type="entry name" value="Cytosolic phospholipase A2 catalytic domain"/>
    <property type="match status" value="1"/>
</dbReference>
<dbReference type="OrthoDB" id="4084751at2759"/>
<dbReference type="eggNOG" id="KOG1325">
    <property type="taxonomic scope" value="Eukaryota"/>
</dbReference>
<dbReference type="CDD" id="cd07203">
    <property type="entry name" value="cPLA2_Fungal_PLB"/>
    <property type="match status" value="1"/>
</dbReference>
<comment type="similarity">
    <text evidence="1 9">Belongs to the lysophospholipase family.</text>
</comment>
<dbReference type="GO" id="GO:0004623">
    <property type="term" value="F:phospholipase A2 activity"/>
    <property type="evidence" value="ECO:0007669"/>
    <property type="project" value="TreeGrafter"/>
</dbReference>
<dbReference type="Pfam" id="PF01735">
    <property type="entry name" value="PLA2_B"/>
    <property type="match status" value="1"/>
</dbReference>
<keyword evidence="3 9" id="KW-0732">Signal</keyword>
<evidence type="ECO:0000313" key="11">
    <source>
        <dbReference type="EMBL" id="CCF57144.1"/>
    </source>
</evidence>
<evidence type="ECO:0000256" key="9">
    <source>
        <dbReference type="RuleBase" id="RU362103"/>
    </source>
</evidence>
<dbReference type="FunFam" id="3.40.1090.10:FF:000010">
    <property type="entry name" value="Lysophospholipase"/>
    <property type="match status" value="1"/>
</dbReference>
<evidence type="ECO:0000259" key="10">
    <source>
        <dbReference type="PROSITE" id="PS51210"/>
    </source>
</evidence>
<evidence type="ECO:0000313" key="12">
    <source>
        <dbReference type="Proteomes" id="UP000005220"/>
    </source>
</evidence>
<accession>H2ARZ4</accession>
<evidence type="ECO:0000256" key="4">
    <source>
        <dbReference type="ARBA" id="ARBA00022801"/>
    </source>
</evidence>
<dbReference type="AlphaFoldDB" id="H2ARZ4"/>
<dbReference type="InterPro" id="IPR016035">
    <property type="entry name" value="Acyl_Trfase/lysoPLipase"/>
</dbReference>
<dbReference type="SMART" id="SM00022">
    <property type="entry name" value="PLAc"/>
    <property type="match status" value="1"/>
</dbReference>
<dbReference type="KEGG" id="kaf:KAFR_0C01510"/>
<dbReference type="InterPro" id="IPR002642">
    <property type="entry name" value="LysoPLipase_cat_dom"/>
</dbReference>
<dbReference type="GO" id="GO:0046475">
    <property type="term" value="P:glycerophospholipid catabolic process"/>
    <property type="evidence" value="ECO:0007669"/>
    <property type="project" value="TreeGrafter"/>
</dbReference>
<dbReference type="RefSeq" id="XP_003956279.1">
    <property type="nucleotide sequence ID" value="XM_003956230.1"/>
</dbReference>
<dbReference type="EMBL" id="HE650823">
    <property type="protein sequence ID" value="CCF57144.1"/>
    <property type="molecule type" value="Genomic_DNA"/>
</dbReference>
<dbReference type="EC" id="3.1.1.5" evidence="2 9"/>
<dbReference type="InParanoid" id="H2ARZ4"/>
<keyword evidence="12" id="KW-1185">Reference proteome</keyword>
<comment type="catalytic activity">
    <reaction evidence="9">
        <text>a 1-acyl-sn-glycero-3-phosphocholine + H2O = sn-glycerol 3-phosphocholine + a fatty acid + H(+)</text>
        <dbReference type="Rhea" id="RHEA:15177"/>
        <dbReference type="ChEBI" id="CHEBI:15377"/>
        <dbReference type="ChEBI" id="CHEBI:15378"/>
        <dbReference type="ChEBI" id="CHEBI:16870"/>
        <dbReference type="ChEBI" id="CHEBI:28868"/>
        <dbReference type="ChEBI" id="CHEBI:58168"/>
        <dbReference type="EC" id="3.1.1.5"/>
    </reaction>
</comment>
<evidence type="ECO:0000256" key="1">
    <source>
        <dbReference type="ARBA" id="ARBA00008780"/>
    </source>
</evidence>